<sequence length="525" mass="57154">MLAGMPAARSWSTKEKNIRGVWRGGGRASSAPCRLSAIGACWYRGSMFSLALALAVCPTGAITPEQAREDVELAISAAEAALPDLYWRQTEQAWAQRKAEARARAAMATSEESLFRILNPLMRGIGEGHLSIAQSDGMSCRYRANARTFPLDLLWRDDGAFVTTGYGSAADVPAGTRLLSVNGEDHPEMLEAMAQVSPHDGANRTGVMRDRAGRGYAVARWLVHGDEPGYEVRLALPDGTVAKRHLLPVAVSARPARPADPSPVATLSWVDAGTAYLYVPTFSNKQYRAAGADYRTTIQEIFDTLAARGAKSLILDLRDNGGGSEPNESILLSYLIEKPFRKYASVRSRQNRIRVTSLSGKVFEHDIYDAEELATVKPAKNGDLLRINAPPEGLMTRWERARPVFTGRLAVLAGGYTFSGGAELGSMLRATGRGLFVGEEVGGTHGGNTSGYKWDLTLPNSRVEIGIPLLAFRFAWPERPANRGTLPHCFVQPSIGEIRVSRDAAYDQAVRALKRPWRTPTKRAC</sequence>
<dbReference type="PANTHER" id="PTHR32060:SF30">
    <property type="entry name" value="CARBOXY-TERMINAL PROCESSING PROTEASE CTPA"/>
    <property type="match status" value="1"/>
</dbReference>
<dbReference type="GO" id="GO:0006508">
    <property type="term" value="P:proteolysis"/>
    <property type="evidence" value="ECO:0007669"/>
    <property type="project" value="InterPro"/>
</dbReference>
<reference evidence="3" key="1">
    <citation type="submission" date="2018-07" db="EMBL/GenBank/DDBJ databases">
        <title>Genomic and Epidemiologic Investigation of an Indolent Hospital Outbreak.</title>
        <authorList>
            <person name="Johnson R.C."/>
            <person name="Deming C."/>
            <person name="Conlan S."/>
            <person name="Zellmer C.J."/>
            <person name="Michelin A.V."/>
            <person name="Lee-Lin S.-Q."/>
            <person name="Thomas P.J."/>
            <person name="Park M."/>
            <person name="Weingarten R.A."/>
            <person name="Less J."/>
            <person name="Dekker J.P."/>
            <person name="Frank K.M."/>
            <person name="Musser K.A."/>
            <person name="Mcquiston J.R."/>
            <person name="Henderson D.K."/>
            <person name="Lau A.F."/>
            <person name="Palmore T.N."/>
            <person name="Segre J.A."/>
        </authorList>
    </citation>
    <scope>NUCLEOTIDE SEQUENCE [LARGE SCALE GENOMIC DNA]</scope>
    <source>
        <strain evidence="3">SK-CDC1_0717</strain>
    </source>
</reference>
<proteinExistence type="predicted"/>
<dbReference type="InterPro" id="IPR029045">
    <property type="entry name" value="ClpP/crotonase-like_dom_sf"/>
</dbReference>
<dbReference type="AlphaFoldDB" id="A0A430G913"/>
<dbReference type="GO" id="GO:0008236">
    <property type="term" value="F:serine-type peptidase activity"/>
    <property type="evidence" value="ECO:0007669"/>
    <property type="project" value="InterPro"/>
</dbReference>
<evidence type="ECO:0000313" key="3">
    <source>
        <dbReference type="Proteomes" id="UP000287746"/>
    </source>
</evidence>
<dbReference type="GO" id="GO:0007165">
    <property type="term" value="P:signal transduction"/>
    <property type="evidence" value="ECO:0007669"/>
    <property type="project" value="TreeGrafter"/>
</dbReference>
<dbReference type="EMBL" id="QQYZ01000001">
    <property type="protein sequence ID" value="RSY90525.1"/>
    <property type="molecule type" value="Genomic_DNA"/>
</dbReference>
<dbReference type="Pfam" id="PF03572">
    <property type="entry name" value="Peptidase_S41"/>
    <property type="match status" value="1"/>
</dbReference>
<evidence type="ECO:0000313" key="2">
    <source>
        <dbReference type="EMBL" id="RSY90525.1"/>
    </source>
</evidence>
<dbReference type="SUPFAM" id="SSF52096">
    <property type="entry name" value="ClpP/crotonase"/>
    <property type="match status" value="1"/>
</dbReference>
<gene>
    <name evidence="2" type="ORF">DAH66_00645</name>
</gene>
<name>A0A430G913_9SPHN</name>
<dbReference type="Proteomes" id="UP000287746">
    <property type="component" value="Unassembled WGS sequence"/>
</dbReference>
<feature type="domain" description="Tail specific protease" evidence="1">
    <location>
        <begin position="274"/>
        <end position="448"/>
    </location>
</feature>
<comment type="caution">
    <text evidence="2">The sequence shown here is derived from an EMBL/GenBank/DDBJ whole genome shotgun (WGS) entry which is preliminary data.</text>
</comment>
<dbReference type="Gene3D" id="3.90.226.10">
    <property type="entry name" value="2-enoyl-CoA Hydratase, Chain A, domain 1"/>
    <property type="match status" value="1"/>
</dbReference>
<accession>A0A430G913</accession>
<organism evidence="2 3">
    <name type="scientific">Sphingomonas koreensis</name>
    <dbReference type="NCBI Taxonomy" id="93064"/>
    <lineage>
        <taxon>Bacteria</taxon>
        <taxon>Pseudomonadati</taxon>
        <taxon>Pseudomonadota</taxon>
        <taxon>Alphaproteobacteria</taxon>
        <taxon>Sphingomonadales</taxon>
        <taxon>Sphingomonadaceae</taxon>
        <taxon>Sphingomonas</taxon>
    </lineage>
</organism>
<dbReference type="GO" id="GO:0030288">
    <property type="term" value="C:outer membrane-bounded periplasmic space"/>
    <property type="evidence" value="ECO:0007669"/>
    <property type="project" value="TreeGrafter"/>
</dbReference>
<evidence type="ECO:0000259" key="1">
    <source>
        <dbReference type="Pfam" id="PF03572"/>
    </source>
</evidence>
<protein>
    <recommendedName>
        <fullName evidence="1">Tail specific protease domain-containing protein</fullName>
    </recommendedName>
</protein>
<dbReference type="PANTHER" id="PTHR32060">
    <property type="entry name" value="TAIL-SPECIFIC PROTEASE"/>
    <property type="match status" value="1"/>
</dbReference>
<dbReference type="GO" id="GO:0004175">
    <property type="term" value="F:endopeptidase activity"/>
    <property type="evidence" value="ECO:0007669"/>
    <property type="project" value="TreeGrafter"/>
</dbReference>
<dbReference type="InterPro" id="IPR005151">
    <property type="entry name" value="Tail-specific_protease"/>
</dbReference>